<dbReference type="Pfam" id="PF18934">
    <property type="entry name" value="DUF5682"/>
    <property type="match status" value="1"/>
</dbReference>
<protein>
    <submittedName>
        <fullName evidence="1">Uncharacterized protein</fullName>
    </submittedName>
</protein>
<accession>H8KW82</accession>
<proteinExistence type="predicted"/>
<dbReference type="InterPro" id="IPR043737">
    <property type="entry name" value="DUF5682"/>
</dbReference>
<name>H8KW82_SOLCM</name>
<dbReference type="Proteomes" id="UP000007590">
    <property type="component" value="Chromosome"/>
</dbReference>
<reference evidence="1" key="1">
    <citation type="submission" date="2012-02" db="EMBL/GenBank/DDBJ databases">
        <title>The complete genome of Solitalea canadensis DSM 3403.</title>
        <authorList>
            <consortium name="US DOE Joint Genome Institute (JGI-PGF)"/>
            <person name="Lucas S."/>
            <person name="Copeland A."/>
            <person name="Lapidus A."/>
            <person name="Glavina del Rio T."/>
            <person name="Dalin E."/>
            <person name="Tice H."/>
            <person name="Bruce D."/>
            <person name="Goodwin L."/>
            <person name="Pitluck S."/>
            <person name="Peters L."/>
            <person name="Ovchinnikova G."/>
            <person name="Lu M."/>
            <person name="Kyrpides N."/>
            <person name="Mavromatis K."/>
            <person name="Ivanova N."/>
            <person name="Brettin T."/>
            <person name="Detter J.C."/>
            <person name="Han C."/>
            <person name="Larimer F."/>
            <person name="Land M."/>
            <person name="Hauser L."/>
            <person name="Markowitz V."/>
            <person name="Cheng J.-F."/>
            <person name="Hugenholtz P."/>
            <person name="Woyke T."/>
            <person name="Wu D."/>
            <person name="Spring S."/>
            <person name="Schroeder M."/>
            <person name="Kopitz M."/>
            <person name="Brambilla E."/>
            <person name="Klenk H.-P."/>
            <person name="Eisen J.A."/>
        </authorList>
    </citation>
    <scope>NUCLEOTIDE SEQUENCE</scope>
    <source>
        <strain evidence="1">DSM 3403</strain>
    </source>
</reference>
<evidence type="ECO:0000313" key="2">
    <source>
        <dbReference type="Proteomes" id="UP000007590"/>
    </source>
</evidence>
<keyword evidence="2" id="KW-1185">Reference proteome</keyword>
<dbReference type="AlphaFoldDB" id="H8KW82"/>
<dbReference type="KEGG" id="scn:Solca_2048"/>
<dbReference type="eggNOG" id="COG1916">
    <property type="taxonomic scope" value="Bacteria"/>
</dbReference>
<organism evidence="1 2">
    <name type="scientific">Solitalea canadensis (strain ATCC 29591 / DSM 3403 / JCM 21819 / LMG 8368 / NBRC 15130 / NCIMB 12057 / USAM 9D)</name>
    <name type="common">Flexibacter canadensis</name>
    <dbReference type="NCBI Taxonomy" id="929556"/>
    <lineage>
        <taxon>Bacteria</taxon>
        <taxon>Pseudomonadati</taxon>
        <taxon>Bacteroidota</taxon>
        <taxon>Sphingobacteriia</taxon>
        <taxon>Sphingobacteriales</taxon>
        <taxon>Sphingobacteriaceae</taxon>
        <taxon>Solitalea</taxon>
    </lineage>
</organism>
<dbReference type="PANTHER" id="PTHR30634">
    <property type="entry name" value="OUTER MEMBRANE LOLAB LIPOPROTEIN INSERTION APPARATUS"/>
    <property type="match status" value="1"/>
</dbReference>
<dbReference type="OrthoDB" id="9768066at2"/>
<dbReference type="EMBL" id="CP003349">
    <property type="protein sequence ID" value="AFD07103.1"/>
    <property type="molecule type" value="Genomic_DNA"/>
</dbReference>
<dbReference type="PANTHER" id="PTHR30634:SF14">
    <property type="match status" value="1"/>
</dbReference>
<dbReference type="InterPro" id="IPR050458">
    <property type="entry name" value="LolB"/>
</dbReference>
<gene>
    <name evidence="1" type="ordered locus">Solca_2048</name>
</gene>
<dbReference type="HOGENOM" id="CLU_009152_1_0_10"/>
<dbReference type="STRING" id="929556.Solca_2048"/>
<evidence type="ECO:0000313" key="1">
    <source>
        <dbReference type="EMBL" id="AFD07103.1"/>
    </source>
</evidence>
<sequence>MPDLHFLGIRHHGPGSARHVKESIEQIKPDIILVEGPPEGEEMLQWVIRKEMKPPVALLGYVPDNPQNAVFYPFAVYSPEWQAIYYGIYNNIPVRFIDMPLVNKLAFEKEAEENSDSTNIGKQPIAHLAEIAGFEDAEEWWEHQFEINHQPLQAFEAISHLMHSLRETFPDKSEKEMIREAFMRKNIRLAQKEGFSRIVVICGAWHVPALQTMPAQKEDDQLLKNLNKVKVDTTWIPWTNDRLSFESGYGAGVNSPGWYQHLWVNPDDNGVIWLTHVARLFRNNRMDVSSAHVIESVRLAQSLAAMRNLHRPGLKEMNEAVQSVMCNGEEVLMRLVWDQLIVGLEMGEVPEDVPQVPLQKDLEIAIRKLRLKQLNESKSITFDLREENDLAKSILLHRLNVIGVKWGRQGYASGKGTFKEEWVIKWEPEYTIQLLEKAVWGNTLELAANNYLSYKASETNELSDVALLLELAIPADLHEGIFSVMNRMDLLAANTTDVHSLIKAFIPLVKIKRYGNVRKTDLDIIQLITDTLFSRICIGLPSACSGIDEDTAEQFDMLINEMNQSMMLLEDELQAEWIQTLFRIINSNNSIALLHGLSCKLLFDWKATDSQIIAAEFNKALSIANDPAYSAMWLQGFLSGNVTTLLLDDVIWGIINNWVGDLDEEIFQQLIPLLRRTFATYTSPEKQKIAIKAKSGISGHVTPVINRDFDTERAIKIVPVLNQLMGIN</sequence>
<dbReference type="RefSeq" id="WP_014680330.1">
    <property type="nucleotide sequence ID" value="NC_017770.1"/>
</dbReference>